<feature type="non-terminal residue" evidence="1">
    <location>
        <position position="1"/>
    </location>
</feature>
<organism evidence="1 2">
    <name type="scientific">Fasciolopsis buskii</name>
    <dbReference type="NCBI Taxonomy" id="27845"/>
    <lineage>
        <taxon>Eukaryota</taxon>
        <taxon>Metazoa</taxon>
        <taxon>Spiralia</taxon>
        <taxon>Lophotrochozoa</taxon>
        <taxon>Platyhelminthes</taxon>
        <taxon>Trematoda</taxon>
        <taxon>Digenea</taxon>
        <taxon>Plagiorchiida</taxon>
        <taxon>Echinostomata</taxon>
        <taxon>Echinostomatoidea</taxon>
        <taxon>Fasciolidae</taxon>
        <taxon>Fasciolopsis</taxon>
    </lineage>
</organism>
<name>A0A8E0RVK9_9TREM</name>
<evidence type="ECO:0000313" key="1">
    <source>
        <dbReference type="EMBL" id="KAA0195031.1"/>
    </source>
</evidence>
<evidence type="ECO:0000313" key="2">
    <source>
        <dbReference type="Proteomes" id="UP000728185"/>
    </source>
</evidence>
<proteinExistence type="predicted"/>
<comment type="caution">
    <text evidence="1">The sequence shown here is derived from an EMBL/GenBank/DDBJ whole genome shotgun (WGS) entry which is preliminary data.</text>
</comment>
<gene>
    <name evidence="1" type="ORF">FBUS_11321</name>
</gene>
<protein>
    <submittedName>
        <fullName evidence="1">Uncharacterized protein</fullName>
    </submittedName>
</protein>
<dbReference type="AlphaFoldDB" id="A0A8E0RVK9"/>
<dbReference type="Proteomes" id="UP000728185">
    <property type="component" value="Unassembled WGS sequence"/>
</dbReference>
<reference evidence="1" key="1">
    <citation type="submission" date="2019-05" db="EMBL/GenBank/DDBJ databases">
        <title>Annotation for the trematode Fasciolopsis buski.</title>
        <authorList>
            <person name="Choi Y.-J."/>
        </authorList>
    </citation>
    <scope>NUCLEOTIDE SEQUENCE</scope>
    <source>
        <strain evidence="1">HT</strain>
        <tissue evidence="1">Whole worm</tissue>
    </source>
</reference>
<accession>A0A8E0RVK9</accession>
<dbReference type="EMBL" id="LUCM01003975">
    <property type="protein sequence ID" value="KAA0195031.1"/>
    <property type="molecule type" value="Genomic_DNA"/>
</dbReference>
<keyword evidence="2" id="KW-1185">Reference proteome</keyword>
<sequence>PSDSFIVCSVVRVTWTPICQITKDTEQPRTVRTRHSIWLPYQSELRNQSTNLYRNGKFAIGAGLHLRCCDSRSSKLPSALLLYYLF</sequence>